<dbReference type="SUPFAM" id="SSF54862">
    <property type="entry name" value="4Fe-4S ferredoxins"/>
    <property type="match status" value="1"/>
</dbReference>
<accession>A0A7C2VQE6</accession>
<feature type="domain" description="4Fe-4S ferredoxin-type" evidence="10">
    <location>
        <begin position="60"/>
        <end position="89"/>
    </location>
</feature>
<feature type="domain" description="4Fe-4S ferredoxin-type" evidence="10">
    <location>
        <begin position="28"/>
        <end position="59"/>
    </location>
</feature>
<dbReference type="PIRSF" id="PIRSF036548">
    <property type="entry name" value="Fdx_FixX"/>
    <property type="match status" value="1"/>
</dbReference>
<evidence type="ECO:0000256" key="5">
    <source>
        <dbReference type="ARBA" id="ARBA00022723"/>
    </source>
</evidence>
<comment type="caution">
    <text evidence="11">The sequence shown here is derived from an EMBL/GenBank/DDBJ whole genome shotgun (WGS) entry which is preliminary data.</text>
</comment>
<dbReference type="OMA" id="YGILFKF"/>
<reference evidence="11" key="1">
    <citation type="journal article" date="2020" name="mSystems">
        <title>Genome- and Community-Level Interaction Insights into Carbon Utilization and Element Cycling Functions of Hydrothermarchaeota in Hydrothermal Sediment.</title>
        <authorList>
            <person name="Zhou Z."/>
            <person name="Liu Y."/>
            <person name="Xu W."/>
            <person name="Pan J."/>
            <person name="Luo Z.H."/>
            <person name="Li M."/>
        </authorList>
    </citation>
    <scope>NUCLEOTIDE SEQUENCE [LARGE SCALE GENOMIC DNA]</scope>
    <source>
        <strain evidence="11">SpSt-1261</strain>
    </source>
</reference>
<protein>
    <recommendedName>
        <fullName evidence="3">Ferredoxin-like protein</fullName>
    </recommendedName>
</protein>
<sequence length="100" mass="11568">MSTSQIKKEKKTLDEIMKEDKWEVDEKPHIVVDYEQCEKCQSKPCLYLCPAGCYTLSESGKIMFNHEGCLECGTCRVICPLKAIKWEYPEPGKGIHYRYG</sequence>
<evidence type="ECO:0000256" key="7">
    <source>
        <dbReference type="ARBA" id="ARBA00023004"/>
    </source>
</evidence>
<evidence type="ECO:0000256" key="9">
    <source>
        <dbReference type="ARBA" id="ARBA00023231"/>
    </source>
</evidence>
<dbReference type="AlphaFoldDB" id="A0A7C2VQE6"/>
<dbReference type="InterPro" id="IPR012206">
    <property type="entry name" value="Fd_FixX"/>
</dbReference>
<dbReference type="GO" id="GO:0005506">
    <property type="term" value="F:iron ion binding"/>
    <property type="evidence" value="ECO:0007669"/>
    <property type="project" value="InterPro"/>
</dbReference>
<dbReference type="Proteomes" id="UP000886076">
    <property type="component" value="Unassembled WGS sequence"/>
</dbReference>
<comment type="similarity">
    <text evidence="2">To ferredoxins from P.putida and C.tartarivorum, ferredoxin I from A.vinelandii, ferredoxin II from D.desulfuricans.</text>
</comment>
<evidence type="ECO:0000256" key="2">
    <source>
        <dbReference type="ARBA" id="ARBA00009192"/>
    </source>
</evidence>
<dbReference type="Proteomes" id="UP000652307">
    <property type="component" value="Unassembled WGS sequence"/>
</dbReference>
<keyword evidence="6" id="KW-0249">Electron transport</keyword>
<keyword evidence="5" id="KW-0479">Metal-binding</keyword>
<gene>
    <name evidence="11" type="ORF">ENO39_02120</name>
    <name evidence="12" type="ORF">IOK49_01095</name>
</gene>
<keyword evidence="4" id="KW-0813">Transport</keyword>
<organism evidence="11">
    <name type="scientific">Fervidicoccus fontis</name>
    <dbReference type="NCBI Taxonomy" id="683846"/>
    <lineage>
        <taxon>Archaea</taxon>
        <taxon>Thermoproteota</taxon>
        <taxon>Thermoprotei</taxon>
        <taxon>Fervidicoccales</taxon>
        <taxon>Fervidicoccaceae</taxon>
        <taxon>Fervidicoccus</taxon>
    </lineage>
</organism>
<keyword evidence="9" id="KW-0535">Nitrogen fixation</keyword>
<evidence type="ECO:0000256" key="3">
    <source>
        <dbReference type="ARBA" id="ARBA00020378"/>
    </source>
</evidence>
<dbReference type="Pfam" id="PF05187">
    <property type="entry name" value="Fer4_ETF_QO"/>
    <property type="match status" value="1"/>
</dbReference>
<dbReference type="PANTHER" id="PTHR43082">
    <property type="entry name" value="FERREDOXIN-LIKE"/>
    <property type="match status" value="1"/>
</dbReference>
<evidence type="ECO:0000256" key="4">
    <source>
        <dbReference type="ARBA" id="ARBA00022448"/>
    </source>
</evidence>
<dbReference type="EMBL" id="DSFH01000036">
    <property type="protein sequence ID" value="HEW63842.1"/>
    <property type="molecule type" value="Genomic_DNA"/>
</dbReference>
<dbReference type="PANTHER" id="PTHR43082:SF3">
    <property type="entry name" value="FERREDOXIN-LIKE PROTEIN YDIT"/>
    <property type="match status" value="1"/>
</dbReference>
<dbReference type="EMBL" id="JADEZV010000001">
    <property type="protein sequence ID" value="MBE9390682.1"/>
    <property type="molecule type" value="Genomic_DNA"/>
</dbReference>
<dbReference type="GO" id="GO:0016491">
    <property type="term" value="F:oxidoreductase activity"/>
    <property type="evidence" value="ECO:0007669"/>
    <property type="project" value="UniProtKB-ARBA"/>
</dbReference>
<evidence type="ECO:0000313" key="11">
    <source>
        <dbReference type="EMBL" id="HEW63842.1"/>
    </source>
</evidence>
<dbReference type="InterPro" id="IPR017896">
    <property type="entry name" value="4Fe4S_Fe-S-bd"/>
</dbReference>
<dbReference type="RefSeq" id="WP_014558456.1">
    <property type="nucleotide sequence ID" value="NZ_DSFH01000036.1"/>
</dbReference>
<keyword evidence="7" id="KW-0408">Iron</keyword>
<proteinExistence type="predicted"/>
<dbReference type="GeneID" id="12450431"/>
<comment type="function">
    <text evidence="1">Could be a 3Fe-4S cluster-containing protein.</text>
</comment>
<keyword evidence="8" id="KW-0411">Iron-sulfur</keyword>
<dbReference type="GO" id="GO:0051536">
    <property type="term" value="F:iron-sulfur cluster binding"/>
    <property type="evidence" value="ECO:0007669"/>
    <property type="project" value="UniProtKB-KW"/>
</dbReference>
<evidence type="ECO:0000256" key="8">
    <source>
        <dbReference type="ARBA" id="ARBA00023014"/>
    </source>
</evidence>
<name>A0A7C2VQE6_9CREN</name>
<dbReference type="InterPro" id="IPR007859">
    <property type="entry name" value="ETF-QO/FixX_C"/>
</dbReference>
<dbReference type="Gene3D" id="3.30.70.20">
    <property type="match status" value="1"/>
</dbReference>
<dbReference type="InterPro" id="IPR017900">
    <property type="entry name" value="4Fe4S_Fe_S_CS"/>
</dbReference>
<evidence type="ECO:0000259" key="10">
    <source>
        <dbReference type="PROSITE" id="PS51379"/>
    </source>
</evidence>
<evidence type="ECO:0000313" key="12">
    <source>
        <dbReference type="EMBL" id="MBE9390682.1"/>
    </source>
</evidence>
<evidence type="ECO:0000256" key="1">
    <source>
        <dbReference type="ARBA" id="ARBA00003208"/>
    </source>
</evidence>
<dbReference type="PROSITE" id="PS00198">
    <property type="entry name" value="4FE4S_FER_1"/>
    <property type="match status" value="1"/>
</dbReference>
<dbReference type="PROSITE" id="PS51379">
    <property type="entry name" value="4FE4S_FER_2"/>
    <property type="match status" value="2"/>
</dbReference>
<evidence type="ECO:0000256" key="6">
    <source>
        <dbReference type="ARBA" id="ARBA00022982"/>
    </source>
</evidence>
<reference evidence="12" key="2">
    <citation type="submission" date="2020-10" db="EMBL/GenBank/DDBJ databases">
        <title>Fervidococcus fontis strain 3639Fd - the first crenarchaeon capable of growth on lipids.</title>
        <authorList>
            <person name="Kochetkova T.V."/>
            <person name="Elcheninov A.G."/>
            <person name="Toschakov S.V."/>
            <person name="Kublanov I.V."/>
        </authorList>
    </citation>
    <scope>NUCLEOTIDE SEQUENCE</scope>
    <source>
        <strain evidence="12">3639Fd</strain>
    </source>
</reference>